<dbReference type="InterPro" id="IPR050697">
    <property type="entry name" value="Adenylyl/Guanylyl_Cyclase_3/4"/>
</dbReference>
<organism evidence="2 3">
    <name type="scientific">Shimia thalassica</name>
    <dbReference type="NCBI Taxonomy" id="1715693"/>
    <lineage>
        <taxon>Bacteria</taxon>
        <taxon>Pseudomonadati</taxon>
        <taxon>Pseudomonadota</taxon>
        <taxon>Alphaproteobacteria</taxon>
        <taxon>Rhodobacterales</taxon>
        <taxon>Roseobacteraceae</taxon>
    </lineage>
</organism>
<feature type="domain" description="Guanylate cyclase" evidence="1">
    <location>
        <begin position="226"/>
        <end position="357"/>
    </location>
</feature>
<dbReference type="PROSITE" id="PS50125">
    <property type="entry name" value="GUANYLATE_CYCLASE_2"/>
    <property type="match status" value="1"/>
</dbReference>
<dbReference type="PANTHER" id="PTHR43081:SF11">
    <property type="entry name" value="BLR2264 PROTEIN"/>
    <property type="match status" value="1"/>
</dbReference>
<dbReference type="STRING" id="1715693.PH7735_02720"/>
<gene>
    <name evidence="2" type="primary">cyaA_5</name>
    <name evidence="2" type="ORF">PH7735_02720</name>
</gene>
<dbReference type="PANTHER" id="PTHR43081">
    <property type="entry name" value="ADENYLATE CYCLASE, TERMINAL-DIFFERENTIATION SPECIFIC-RELATED"/>
    <property type="match status" value="1"/>
</dbReference>
<dbReference type="Proteomes" id="UP000051870">
    <property type="component" value="Unassembled WGS sequence"/>
</dbReference>
<dbReference type="AlphaFoldDB" id="A0A0P1IL57"/>
<dbReference type="EMBL" id="CYTW01000003">
    <property type="protein sequence ID" value="CUK03948.1"/>
    <property type="molecule type" value="Genomic_DNA"/>
</dbReference>
<dbReference type="InterPro" id="IPR001054">
    <property type="entry name" value="A/G_cyclase"/>
</dbReference>
<reference evidence="3" key="1">
    <citation type="submission" date="2015-09" db="EMBL/GenBank/DDBJ databases">
        <authorList>
            <person name="Rodrigo-Torres Lidia"/>
            <person name="Arahal R.David."/>
        </authorList>
    </citation>
    <scope>NUCLEOTIDE SEQUENCE [LARGE SCALE GENOMIC DNA]</scope>
    <source>
        <strain evidence="3">CECT 7735</strain>
    </source>
</reference>
<dbReference type="Pfam" id="PF00211">
    <property type="entry name" value="Guanylate_cyc"/>
    <property type="match status" value="1"/>
</dbReference>
<dbReference type="GeneID" id="83881729"/>
<dbReference type="EC" id="4.6.1.1" evidence="2"/>
<dbReference type="GO" id="GO:0004016">
    <property type="term" value="F:adenylate cyclase activity"/>
    <property type="evidence" value="ECO:0007669"/>
    <property type="project" value="UniProtKB-EC"/>
</dbReference>
<proteinExistence type="predicted"/>
<protein>
    <submittedName>
        <fullName evidence="2">Adenylate cyclase 1</fullName>
        <ecNumber evidence="2">4.6.1.1</ecNumber>
    </submittedName>
</protein>
<name>A0A0P1IL57_9RHOB</name>
<dbReference type="Gene3D" id="3.30.70.1230">
    <property type="entry name" value="Nucleotide cyclase"/>
    <property type="match status" value="1"/>
</dbReference>
<keyword evidence="3" id="KW-1185">Reference proteome</keyword>
<accession>A0A0P1IL57</accession>
<evidence type="ECO:0000313" key="2">
    <source>
        <dbReference type="EMBL" id="CUK03948.1"/>
    </source>
</evidence>
<dbReference type="SUPFAM" id="SSF55073">
    <property type="entry name" value="Nucleotide cyclase"/>
    <property type="match status" value="1"/>
</dbReference>
<dbReference type="RefSeq" id="WP_058311910.1">
    <property type="nucleotide sequence ID" value="NZ_CYTW01000003.1"/>
</dbReference>
<dbReference type="GO" id="GO:0006171">
    <property type="term" value="P:cAMP biosynthetic process"/>
    <property type="evidence" value="ECO:0007669"/>
    <property type="project" value="TreeGrafter"/>
</dbReference>
<dbReference type="InterPro" id="IPR029787">
    <property type="entry name" value="Nucleotide_cyclase"/>
</dbReference>
<keyword evidence="2" id="KW-0456">Lyase</keyword>
<sequence length="409" mass="44499">MSCQTIANTKNLSEWLVANGLEGASQGQLLEEYCNKLLAMGVPLLRLHVAQRAFHPEYGGIGFDWLRESGFSDEQYTYSETPVQQWLASPFYMMLQERIWEYRERIGIEGHQSTFPLLQGLQESGATDYVAAAVLFEKPDPSKGPDPNDTPEGMLISWTSDAADGFSDDDVALLKETLPVLGLALKSAANRQMASDLLKVYLGRDAGQRVLSGEIRRGSLQSLDAVIFYFDLSGFTVMTEQIPAPSIVEMLNDYFALAVKIVREHGGHVLKFMGDGMLAMFDHGEMGDAAKSALDASVDLGAGMEVLSAGRAAKGLPHTGYTLALHAGEILYGNIGAETRLDFTVIGSAVNQTARIGGMHGALGQKVLISQAVQNAAVDTEYDLVPLGRYMLRGVTEPQMLYTLYLRGS</sequence>
<evidence type="ECO:0000259" key="1">
    <source>
        <dbReference type="PROSITE" id="PS50125"/>
    </source>
</evidence>
<dbReference type="CDD" id="cd07302">
    <property type="entry name" value="CHD"/>
    <property type="match status" value="1"/>
</dbReference>
<evidence type="ECO:0000313" key="3">
    <source>
        <dbReference type="Proteomes" id="UP000051870"/>
    </source>
</evidence>
<dbReference type="GO" id="GO:0035556">
    <property type="term" value="P:intracellular signal transduction"/>
    <property type="evidence" value="ECO:0007669"/>
    <property type="project" value="InterPro"/>
</dbReference>
<dbReference type="SMART" id="SM00044">
    <property type="entry name" value="CYCc"/>
    <property type="match status" value="1"/>
</dbReference>